<dbReference type="GO" id="GO:0030203">
    <property type="term" value="P:glycosaminoglycan metabolic process"/>
    <property type="evidence" value="ECO:0007669"/>
    <property type="project" value="TreeGrafter"/>
</dbReference>
<evidence type="ECO:0000256" key="8">
    <source>
        <dbReference type="PIRSR" id="PIRSR625705-1"/>
    </source>
</evidence>
<organism evidence="11 12">
    <name type="scientific">Thalassotalea agarivorans</name>
    <name type="common">Thalassomonas agarivorans</name>
    <dbReference type="NCBI Taxonomy" id="349064"/>
    <lineage>
        <taxon>Bacteria</taxon>
        <taxon>Pseudomonadati</taxon>
        <taxon>Pseudomonadota</taxon>
        <taxon>Gammaproteobacteria</taxon>
        <taxon>Alteromonadales</taxon>
        <taxon>Colwelliaceae</taxon>
        <taxon>Thalassotalea</taxon>
    </lineage>
</organism>
<dbReference type="EC" id="3.2.1.52" evidence="3"/>
<protein>
    <recommendedName>
        <fullName evidence="3">beta-N-acetylhexosaminidase</fullName>
        <ecNumber evidence="3">3.2.1.52</ecNumber>
    </recommendedName>
    <alternativeName>
        <fullName evidence="6">Beta-N-acetylhexosaminidase</fullName>
    </alternativeName>
    <alternativeName>
        <fullName evidence="7">N-acetyl-beta-glucosaminidase</fullName>
    </alternativeName>
</protein>
<dbReference type="Pfam" id="PF02838">
    <property type="entry name" value="Glyco_hydro_20b"/>
    <property type="match status" value="1"/>
</dbReference>
<evidence type="ECO:0000256" key="2">
    <source>
        <dbReference type="ARBA" id="ARBA00006285"/>
    </source>
</evidence>
<dbReference type="OrthoDB" id="9763537at2"/>
<dbReference type="SMART" id="SM01081">
    <property type="entry name" value="CHB_HEX"/>
    <property type="match status" value="1"/>
</dbReference>
<comment type="catalytic activity">
    <reaction evidence="1">
        <text>Hydrolysis of terminal non-reducing N-acetyl-D-hexosamine residues in N-acetyl-beta-D-hexosaminides.</text>
        <dbReference type="EC" id="3.2.1.52"/>
    </reaction>
</comment>
<dbReference type="SUPFAM" id="SSF51445">
    <property type="entry name" value="(Trans)glycosidases"/>
    <property type="match status" value="1"/>
</dbReference>
<dbReference type="EMBL" id="FOHK01000018">
    <property type="protein sequence ID" value="SET87633.1"/>
    <property type="molecule type" value="Genomic_DNA"/>
</dbReference>
<evidence type="ECO:0000256" key="3">
    <source>
        <dbReference type="ARBA" id="ARBA00012663"/>
    </source>
</evidence>
<dbReference type="InterPro" id="IPR014756">
    <property type="entry name" value="Ig_E-set"/>
</dbReference>
<keyword evidence="5" id="KW-0326">Glycosidase</keyword>
<gene>
    <name evidence="11" type="ORF">SAMN05660429_02938</name>
</gene>
<keyword evidence="12" id="KW-1185">Reference proteome</keyword>
<dbReference type="STRING" id="349064.SAMN05660429_02938"/>
<dbReference type="PROSITE" id="PS51257">
    <property type="entry name" value="PROKAR_LIPOPROTEIN"/>
    <property type="match status" value="1"/>
</dbReference>
<feature type="active site" description="Proton donor" evidence="8">
    <location>
        <position position="549"/>
    </location>
</feature>
<keyword evidence="9" id="KW-0732">Signal</keyword>
<evidence type="ECO:0000313" key="12">
    <source>
        <dbReference type="Proteomes" id="UP000199308"/>
    </source>
</evidence>
<dbReference type="InterPro" id="IPR013783">
    <property type="entry name" value="Ig-like_fold"/>
</dbReference>
<feature type="signal peptide" evidence="9">
    <location>
        <begin position="1"/>
        <end position="23"/>
    </location>
</feature>
<dbReference type="Pfam" id="PF03174">
    <property type="entry name" value="CHB_HEX_C"/>
    <property type="match status" value="1"/>
</dbReference>
<dbReference type="CDD" id="cd02847">
    <property type="entry name" value="E_set_Chitobiase_C"/>
    <property type="match status" value="1"/>
</dbReference>
<sequence>MKPIRSFTLLTFLLLLFSCSESSKTPDNDVSTPLSQQMVSAFAQQVQVKYQVLTNRSDDKCTKGAETDTCFQARISFLSNTNFEAQNWKIYFSHMAPIQSSQSEFFDVKHVNGDIHVISPKESFKQFVQGEKAFIDFRAMFWHLSDSDIMPNYILAVEGFEPVVLASTQLKTDPETGLEIIPHVVTISDYETQFKRTENDSTPWLNSESLYYRNKAVNEAQVEVDAQIIPTPEFVALDKKAGQLDLANGVNFSFENVAREDVQAAIERLAYFGIAEQQQGVAVSIKVSSDDNISGAYQVTLNDVGITIIGVDAAGAFYGLQSLAALISIDSAVVPYGQIVDAPRYDFRGVLVDVARNFRSKQFILDLLDQMAAYKLNKLHFHLGDDEGWRLEIPSLPELTEVGAHRCFDPSEQNCLMPQLGAGLDPNAENNGFYSVADYQEILAAASARHIQVIPSLDMPGHARAAIKAMTARYNRYMAAEDEEKATQFLLHDFDDKTKYHSVQFYGDNTINACMESSYDFVTEVMQQVKTIHSEANHPLTRYHIGADETAGAWVESPICKAFLANNDEGIDKPEQLGAYFVERVSTILEELGIEAAGWSDGMHATRVEKMPAIVQANAWDTLFWGGHARVHEMANRKWQIVISSPDALYFDFPYEADPKEHGYYWAGRHTNTEKVFQMMPDNLPVHAEFWLDREDNPYVADDTKSMLAPNVSFLGMQGQLWSENLRSDEMAEHKLFPRAIALAERAWHKPSWAVPYNFQGAKYDQSSGAFTTEKRLQRDNAWHLFAHALGKKELAKLSQSNIQFRLPTVGAIIENGTLKANIAFPGLAIEFKDEANTWKRYTAPIPVSGQVWVRSIDPLSNRKGRTTTVAP</sequence>
<evidence type="ECO:0000259" key="10">
    <source>
        <dbReference type="SMART" id="SM01081"/>
    </source>
</evidence>
<dbReference type="GO" id="GO:0030247">
    <property type="term" value="F:polysaccharide binding"/>
    <property type="evidence" value="ECO:0007669"/>
    <property type="project" value="InterPro"/>
</dbReference>
<dbReference type="InterPro" id="IPR029018">
    <property type="entry name" value="Hex-like_dom2"/>
</dbReference>
<evidence type="ECO:0000313" key="11">
    <source>
        <dbReference type="EMBL" id="SET87633.1"/>
    </source>
</evidence>
<dbReference type="PRINTS" id="PR00738">
    <property type="entry name" value="GLHYDRLASE20"/>
</dbReference>
<dbReference type="InterPro" id="IPR008965">
    <property type="entry name" value="CBM2/CBM3_carb-bd_dom_sf"/>
</dbReference>
<dbReference type="InterPro" id="IPR015882">
    <property type="entry name" value="HEX_bac_N"/>
</dbReference>
<reference evidence="11 12" key="1">
    <citation type="submission" date="2016-10" db="EMBL/GenBank/DDBJ databases">
        <authorList>
            <person name="de Groot N.N."/>
        </authorList>
    </citation>
    <scope>NUCLEOTIDE SEQUENCE [LARGE SCALE GENOMIC DNA]</scope>
    <source>
        <strain evidence="11 12">DSM 19706</strain>
    </source>
</reference>
<dbReference type="Gene3D" id="2.60.40.290">
    <property type="match status" value="1"/>
</dbReference>
<proteinExistence type="inferred from homology"/>
<evidence type="ECO:0000256" key="1">
    <source>
        <dbReference type="ARBA" id="ARBA00001231"/>
    </source>
</evidence>
<evidence type="ECO:0000256" key="7">
    <source>
        <dbReference type="ARBA" id="ARBA00033000"/>
    </source>
</evidence>
<dbReference type="InterPro" id="IPR017853">
    <property type="entry name" value="GH"/>
</dbReference>
<feature type="chain" id="PRO_5011623381" description="beta-N-acetylhexosaminidase" evidence="9">
    <location>
        <begin position="24"/>
        <end position="872"/>
    </location>
</feature>
<evidence type="ECO:0000256" key="4">
    <source>
        <dbReference type="ARBA" id="ARBA00022801"/>
    </source>
</evidence>
<dbReference type="Pfam" id="PF03173">
    <property type="entry name" value="CHB_HEX"/>
    <property type="match status" value="1"/>
</dbReference>
<dbReference type="GO" id="GO:0005975">
    <property type="term" value="P:carbohydrate metabolic process"/>
    <property type="evidence" value="ECO:0007669"/>
    <property type="project" value="InterPro"/>
</dbReference>
<dbReference type="RefSeq" id="WP_093332152.1">
    <property type="nucleotide sequence ID" value="NZ_AP027363.1"/>
</dbReference>
<dbReference type="InterPro" id="IPR012291">
    <property type="entry name" value="CBM2_carb-bd_dom_sf"/>
</dbReference>
<evidence type="ECO:0000256" key="9">
    <source>
        <dbReference type="SAM" id="SignalP"/>
    </source>
</evidence>
<dbReference type="Gene3D" id="2.60.40.10">
    <property type="entry name" value="Immunoglobulins"/>
    <property type="match status" value="1"/>
</dbReference>
<dbReference type="Gene3D" id="3.20.20.80">
    <property type="entry name" value="Glycosidases"/>
    <property type="match status" value="1"/>
</dbReference>
<dbReference type="SUPFAM" id="SSF55545">
    <property type="entry name" value="beta-N-acetylhexosaminidase-like domain"/>
    <property type="match status" value="1"/>
</dbReference>
<evidence type="ECO:0000256" key="6">
    <source>
        <dbReference type="ARBA" id="ARBA00030512"/>
    </source>
</evidence>
<dbReference type="SUPFAM" id="SSF81296">
    <property type="entry name" value="E set domains"/>
    <property type="match status" value="1"/>
</dbReference>
<dbReference type="AlphaFoldDB" id="A0A1I0HW95"/>
<dbReference type="SUPFAM" id="SSF49384">
    <property type="entry name" value="Carbohydrate-binding domain"/>
    <property type="match status" value="1"/>
</dbReference>
<dbReference type="PANTHER" id="PTHR22600">
    <property type="entry name" value="BETA-HEXOSAMINIDASE"/>
    <property type="match status" value="1"/>
</dbReference>
<dbReference type="InterPro" id="IPR015883">
    <property type="entry name" value="Glyco_hydro_20_cat"/>
</dbReference>
<name>A0A1I0HW95_THASX</name>
<dbReference type="InterPro" id="IPR004867">
    <property type="entry name" value="CHB_C_dom"/>
</dbReference>
<keyword evidence="4" id="KW-0378">Hydrolase</keyword>
<dbReference type="Gene3D" id="3.30.379.10">
    <property type="entry name" value="Chitobiase/beta-hexosaminidase domain 2-like"/>
    <property type="match status" value="1"/>
</dbReference>
<comment type="similarity">
    <text evidence="2">Belongs to the glycosyl hydrolase 20 family.</text>
</comment>
<evidence type="ECO:0000256" key="5">
    <source>
        <dbReference type="ARBA" id="ARBA00023295"/>
    </source>
</evidence>
<dbReference type="Proteomes" id="UP000199308">
    <property type="component" value="Unassembled WGS sequence"/>
</dbReference>
<accession>A0A1I0HW95</accession>
<dbReference type="InterPro" id="IPR025705">
    <property type="entry name" value="Beta_hexosaminidase_sua/sub"/>
</dbReference>
<dbReference type="InterPro" id="IPR004866">
    <property type="entry name" value="CHB/HEX_N_dom"/>
</dbReference>
<feature type="domain" description="Chitobiase/beta-hexosaminidases N-terminal" evidence="10">
    <location>
        <begin position="44"/>
        <end position="209"/>
    </location>
</feature>
<dbReference type="Pfam" id="PF00728">
    <property type="entry name" value="Glyco_hydro_20"/>
    <property type="match status" value="1"/>
</dbReference>
<dbReference type="GO" id="GO:0016020">
    <property type="term" value="C:membrane"/>
    <property type="evidence" value="ECO:0007669"/>
    <property type="project" value="TreeGrafter"/>
</dbReference>
<dbReference type="GO" id="GO:0004563">
    <property type="term" value="F:beta-N-acetylhexosaminidase activity"/>
    <property type="evidence" value="ECO:0007669"/>
    <property type="project" value="UniProtKB-EC"/>
</dbReference>
<dbReference type="PANTHER" id="PTHR22600:SF57">
    <property type="entry name" value="BETA-N-ACETYLHEXOSAMINIDASE"/>
    <property type="match status" value="1"/>
</dbReference>